<dbReference type="EMBL" id="VNHS01000011">
    <property type="protein sequence ID" value="TYP70639.1"/>
    <property type="molecule type" value="Genomic_DNA"/>
</dbReference>
<protein>
    <submittedName>
        <fullName evidence="2">Uncharacterized protein</fullName>
    </submittedName>
</protein>
<dbReference type="Proteomes" id="UP000323257">
    <property type="component" value="Unassembled WGS sequence"/>
</dbReference>
<proteinExistence type="predicted"/>
<sequence length="140" mass="14929">MPPFPGNFVTVVLNGGNAFPWVTNSYRVPHFRGQTVYQALAATGAVRFGPSGRIVAVGRVSTGEGVLVQLLLNGRRIPQSLLSFPVQAGDAVAVQLYLGGPGPLPREDYAQPISNEAYTNPLLPGAYGEYRTENEEANEG</sequence>
<comment type="caution">
    <text evidence="2">The sequence shown here is derived from an EMBL/GenBank/DDBJ whole genome shotgun (WGS) entry which is preliminary data.</text>
</comment>
<accession>A0A5S5BUG4</accession>
<evidence type="ECO:0000313" key="3">
    <source>
        <dbReference type="Proteomes" id="UP000323257"/>
    </source>
</evidence>
<feature type="region of interest" description="Disordered" evidence="1">
    <location>
        <begin position="120"/>
        <end position="140"/>
    </location>
</feature>
<organism evidence="2 3">
    <name type="scientific">Paenibacillus methanolicus</name>
    <dbReference type="NCBI Taxonomy" id="582686"/>
    <lineage>
        <taxon>Bacteria</taxon>
        <taxon>Bacillati</taxon>
        <taxon>Bacillota</taxon>
        <taxon>Bacilli</taxon>
        <taxon>Bacillales</taxon>
        <taxon>Paenibacillaceae</taxon>
        <taxon>Paenibacillus</taxon>
    </lineage>
</organism>
<dbReference type="OrthoDB" id="2639942at2"/>
<dbReference type="AlphaFoldDB" id="A0A5S5BUG4"/>
<name>A0A5S5BUG4_9BACL</name>
<gene>
    <name evidence="2" type="ORF">BCM02_111145</name>
</gene>
<evidence type="ECO:0000313" key="2">
    <source>
        <dbReference type="EMBL" id="TYP70639.1"/>
    </source>
</evidence>
<keyword evidence="3" id="KW-1185">Reference proteome</keyword>
<reference evidence="2 3" key="1">
    <citation type="submission" date="2019-07" db="EMBL/GenBank/DDBJ databases">
        <title>Genomic Encyclopedia of Type Strains, Phase III (KMG-III): the genomes of soil and plant-associated and newly described type strains.</title>
        <authorList>
            <person name="Whitman W."/>
        </authorList>
    </citation>
    <scope>NUCLEOTIDE SEQUENCE [LARGE SCALE GENOMIC DNA]</scope>
    <source>
        <strain evidence="2 3">BL24</strain>
    </source>
</reference>
<evidence type="ECO:0000256" key="1">
    <source>
        <dbReference type="SAM" id="MobiDB-lite"/>
    </source>
</evidence>